<dbReference type="Proteomes" id="UP000326924">
    <property type="component" value="Unassembled WGS sequence"/>
</dbReference>
<evidence type="ECO:0000256" key="1">
    <source>
        <dbReference type="ARBA" id="ARBA00006857"/>
    </source>
</evidence>
<comment type="similarity">
    <text evidence="1 4">Belongs to the eukaryotic ribosomal protein eL15 family.</text>
</comment>
<dbReference type="SMART" id="SM01384">
    <property type="entry name" value="Ribosomal_L15e"/>
    <property type="match status" value="1"/>
</dbReference>
<accession>A0A5J5EMG0</accession>
<dbReference type="SUPFAM" id="SSF54189">
    <property type="entry name" value="Ribosomal proteins S24e, L23 and L15e"/>
    <property type="match status" value="1"/>
</dbReference>
<sequence length="123" mass="14778">MFSFVNQLKPEKSRQAVAEERVGRRCRNLRVLNSYWVNQDACWKYFEVILVDPFHKAIRRDPRMNWICYPQQKRRECRGKTSAGKKYRGVGKGHGKGHLYNNTSGGRRKTWKRHNTLQVHRYR</sequence>
<dbReference type="InParanoid" id="A0A5J5EMG0"/>
<feature type="region of interest" description="Disordered" evidence="5">
    <location>
        <begin position="79"/>
        <end position="106"/>
    </location>
</feature>
<protein>
    <recommendedName>
        <fullName evidence="4">Ribosomal protein L15</fullName>
    </recommendedName>
</protein>
<dbReference type="PANTHER" id="PTHR11847">
    <property type="entry name" value="RIBOSOMAL PROTEIN L15"/>
    <property type="match status" value="1"/>
</dbReference>
<evidence type="ECO:0000256" key="2">
    <source>
        <dbReference type="ARBA" id="ARBA00022980"/>
    </source>
</evidence>
<keyword evidence="7" id="KW-1185">Reference proteome</keyword>
<dbReference type="GO" id="GO:0022625">
    <property type="term" value="C:cytosolic large ribosomal subunit"/>
    <property type="evidence" value="ECO:0007669"/>
    <property type="project" value="TreeGrafter"/>
</dbReference>
<dbReference type="GO" id="GO:0002181">
    <property type="term" value="P:cytoplasmic translation"/>
    <property type="evidence" value="ECO:0007669"/>
    <property type="project" value="TreeGrafter"/>
</dbReference>
<reference evidence="6 7" key="1">
    <citation type="submission" date="2019-09" db="EMBL/GenBank/DDBJ databases">
        <title>Draft genome of the ectomycorrhizal ascomycete Sphaerosporella brunnea.</title>
        <authorList>
            <consortium name="DOE Joint Genome Institute"/>
            <person name="Benucci G.M."/>
            <person name="Marozzi G."/>
            <person name="Antonielli L."/>
            <person name="Sanchez S."/>
            <person name="Marco P."/>
            <person name="Wang X."/>
            <person name="Falini L.B."/>
            <person name="Barry K."/>
            <person name="Haridas S."/>
            <person name="Lipzen A."/>
            <person name="Labutti K."/>
            <person name="Grigoriev I.V."/>
            <person name="Murat C."/>
            <person name="Martin F."/>
            <person name="Albertini E."/>
            <person name="Donnini D."/>
            <person name="Bonito G."/>
        </authorList>
    </citation>
    <scope>NUCLEOTIDE SEQUENCE [LARGE SCALE GENOMIC DNA]</scope>
    <source>
        <strain evidence="6 7">Sb_GMNB300</strain>
    </source>
</reference>
<dbReference type="GO" id="GO:0003735">
    <property type="term" value="F:structural constituent of ribosome"/>
    <property type="evidence" value="ECO:0007669"/>
    <property type="project" value="InterPro"/>
</dbReference>
<organism evidence="6 7">
    <name type="scientific">Sphaerosporella brunnea</name>
    <dbReference type="NCBI Taxonomy" id="1250544"/>
    <lineage>
        <taxon>Eukaryota</taxon>
        <taxon>Fungi</taxon>
        <taxon>Dikarya</taxon>
        <taxon>Ascomycota</taxon>
        <taxon>Pezizomycotina</taxon>
        <taxon>Pezizomycetes</taxon>
        <taxon>Pezizales</taxon>
        <taxon>Pyronemataceae</taxon>
        <taxon>Sphaerosporella</taxon>
    </lineage>
</organism>
<dbReference type="EMBL" id="VXIS01000212">
    <property type="protein sequence ID" value="KAA8896467.1"/>
    <property type="molecule type" value="Genomic_DNA"/>
</dbReference>
<dbReference type="OrthoDB" id="10255148at2759"/>
<evidence type="ECO:0000313" key="6">
    <source>
        <dbReference type="EMBL" id="KAA8896467.1"/>
    </source>
</evidence>
<dbReference type="PANTHER" id="PTHR11847:SF4">
    <property type="entry name" value="LARGE RIBOSOMAL SUBUNIT PROTEIN EL15"/>
    <property type="match status" value="1"/>
</dbReference>
<gene>
    <name evidence="6" type="ORF">FN846DRAFT_274933</name>
</gene>
<dbReference type="Gene3D" id="3.40.1120.10">
    <property type="entry name" value="Ribosomal protein l15e"/>
    <property type="match status" value="1"/>
</dbReference>
<dbReference type="InterPro" id="IPR012678">
    <property type="entry name" value="Ribosomal_uL23/eL15/eS24_sf"/>
</dbReference>
<name>A0A5J5EMG0_9PEZI</name>
<evidence type="ECO:0000256" key="5">
    <source>
        <dbReference type="SAM" id="MobiDB-lite"/>
    </source>
</evidence>
<keyword evidence="2 4" id="KW-0689">Ribosomal protein</keyword>
<dbReference type="GO" id="GO:0003723">
    <property type="term" value="F:RNA binding"/>
    <property type="evidence" value="ECO:0007669"/>
    <property type="project" value="TreeGrafter"/>
</dbReference>
<dbReference type="FunCoup" id="A0A5J5EMG0">
    <property type="interactions" value="1334"/>
</dbReference>
<dbReference type="Pfam" id="PF00827">
    <property type="entry name" value="Ribosomal_L15e"/>
    <property type="match status" value="1"/>
</dbReference>
<evidence type="ECO:0000256" key="4">
    <source>
        <dbReference type="RuleBase" id="RU000663"/>
    </source>
</evidence>
<keyword evidence="3 4" id="KW-0687">Ribonucleoprotein</keyword>
<comment type="caution">
    <text evidence="6">The sequence shown here is derived from an EMBL/GenBank/DDBJ whole genome shotgun (WGS) entry which is preliminary data.</text>
</comment>
<evidence type="ECO:0000313" key="7">
    <source>
        <dbReference type="Proteomes" id="UP000326924"/>
    </source>
</evidence>
<evidence type="ECO:0000256" key="3">
    <source>
        <dbReference type="ARBA" id="ARBA00023274"/>
    </source>
</evidence>
<dbReference type="InterPro" id="IPR000439">
    <property type="entry name" value="Ribosomal_eL15"/>
</dbReference>
<feature type="compositionally biased region" description="Basic residues" evidence="5">
    <location>
        <begin position="83"/>
        <end position="97"/>
    </location>
</feature>
<dbReference type="AlphaFoldDB" id="A0A5J5EMG0"/>
<dbReference type="InterPro" id="IPR024794">
    <property type="entry name" value="Rbsml_eL15_core_dom_sf"/>
</dbReference>
<proteinExistence type="inferred from homology"/>